<feature type="region of interest" description="Disordered" evidence="1">
    <location>
        <begin position="32"/>
        <end position="62"/>
    </location>
</feature>
<dbReference type="PROSITE" id="PS51257">
    <property type="entry name" value="PROKAR_LIPOPROTEIN"/>
    <property type="match status" value="1"/>
</dbReference>
<sequence>MMRISHIASIAFAATFACSVLEAAVVTVTPSSTNWANPPGENGAGGSSSITNTSPRSGNGSVEMFGDRTRFVGLGNFYDSSSNIGLLSDLSSFTFDWSVALDSISALGPNYTPALRLHLWDGLQRSELIWEGAYNALGTITKGDWYTTGASDNFWQFQSGIGVTAVYDRDISDWQSIYSQNAYIAGISVGAGSSVGSDYHAFADNVTLTWKNGDSSTYNFETQKQQVSDTGSTSLLGLLALSSLIAARRFNYWKR</sequence>
<keyword evidence="2" id="KW-0732">Signal</keyword>
<evidence type="ECO:0000313" key="3">
    <source>
        <dbReference type="EMBL" id="MBD5779271.1"/>
    </source>
</evidence>
<feature type="compositionally biased region" description="Polar residues" evidence="1">
    <location>
        <begin position="47"/>
        <end position="60"/>
    </location>
</feature>
<proteinExistence type="predicted"/>
<dbReference type="EMBL" id="JACYFG010000007">
    <property type="protein sequence ID" value="MBD5779271.1"/>
    <property type="molecule type" value="Genomic_DNA"/>
</dbReference>
<reference evidence="3" key="1">
    <citation type="submission" date="2020-09" db="EMBL/GenBank/DDBJ databases">
        <title>Pelagicoccus enzymogenes sp. nov. with an EPS production, isolated from marine sediment.</title>
        <authorList>
            <person name="Feng X."/>
        </authorList>
    </citation>
    <scope>NUCLEOTIDE SEQUENCE</scope>
    <source>
        <strain evidence="3">NFK12</strain>
    </source>
</reference>
<evidence type="ECO:0000256" key="2">
    <source>
        <dbReference type="SAM" id="SignalP"/>
    </source>
</evidence>
<comment type="caution">
    <text evidence="3">The sequence shown here is derived from an EMBL/GenBank/DDBJ whole genome shotgun (WGS) entry which is preliminary data.</text>
</comment>
<name>A0A927F8N3_9BACT</name>
<dbReference type="Proteomes" id="UP000622317">
    <property type="component" value="Unassembled WGS sequence"/>
</dbReference>
<feature type="signal peptide" evidence="2">
    <location>
        <begin position="1"/>
        <end position="23"/>
    </location>
</feature>
<protein>
    <recommendedName>
        <fullName evidence="5">VPDSG-CTERM protein sorting domain-containing protein</fullName>
    </recommendedName>
</protein>
<evidence type="ECO:0000256" key="1">
    <source>
        <dbReference type="SAM" id="MobiDB-lite"/>
    </source>
</evidence>
<gene>
    <name evidence="3" type="ORF">IEN85_07180</name>
</gene>
<evidence type="ECO:0008006" key="5">
    <source>
        <dbReference type="Google" id="ProtNLM"/>
    </source>
</evidence>
<keyword evidence="4" id="KW-1185">Reference proteome</keyword>
<evidence type="ECO:0000313" key="4">
    <source>
        <dbReference type="Proteomes" id="UP000622317"/>
    </source>
</evidence>
<feature type="chain" id="PRO_5037219980" description="VPDSG-CTERM protein sorting domain-containing protein" evidence="2">
    <location>
        <begin position="24"/>
        <end position="255"/>
    </location>
</feature>
<accession>A0A927F8N3</accession>
<dbReference type="RefSeq" id="WP_191616404.1">
    <property type="nucleotide sequence ID" value="NZ_JACYFG010000007.1"/>
</dbReference>
<dbReference type="AlphaFoldDB" id="A0A927F8N3"/>
<organism evidence="3 4">
    <name type="scientific">Pelagicoccus enzymogenes</name>
    <dbReference type="NCBI Taxonomy" id="2773457"/>
    <lineage>
        <taxon>Bacteria</taxon>
        <taxon>Pseudomonadati</taxon>
        <taxon>Verrucomicrobiota</taxon>
        <taxon>Opitutia</taxon>
        <taxon>Puniceicoccales</taxon>
        <taxon>Pelagicoccaceae</taxon>
        <taxon>Pelagicoccus</taxon>
    </lineage>
</organism>